<dbReference type="Proteomes" id="UP000612893">
    <property type="component" value="Unassembled WGS sequence"/>
</dbReference>
<evidence type="ECO:0000256" key="1">
    <source>
        <dbReference type="SAM" id="Phobius"/>
    </source>
</evidence>
<feature type="transmembrane region" description="Helical" evidence="1">
    <location>
        <begin position="16"/>
        <end position="35"/>
    </location>
</feature>
<name>A0A934K8N4_9BACT</name>
<dbReference type="AlphaFoldDB" id="A0A934K8N4"/>
<evidence type="ECO:0000313" key="2">
    <source>
        <dbReference type="EMBL" id="MBJ7600340.1"/>
    </source>
</evidence>
<keyword evidence="1" id="KW-1133">Transmembrane helix</keyword>
<sequence>MGLVNEGRRSRGGLRLGPVMLLGLLGIAVFAAINAKDIERYLKLRNM</sequence>
<dbReference type="EMBL" id="JAEKNR010000198">
    <property type="protein sequence ID" value="MBJ7600340.1"/>
    <property type="molecule type" value="Genomic_DNA"/>
</dbReference>
<reference evidence="2" key="1">
    <citation type="submission" date="2020-10" db="EMBL/GenBank/DDBJ databases">
        <title>Ca. Dormibacterota MAGs.</title>
        <authorList>
            <person name="Montgomery K."/>
        </authorList>
    </citation>
    <scope>NUCLEOTIDE SEQUENCE [LARGE SCALE GENOMIC DNA]</scope>
    <source>
        <strain evidence="2">SC8812_S17_10</strain>
    </source>
</reference>
<keyword evidence="1" id="KW-0472">Membrane</keyword>
<evidence type="ECO:0000313" key="3">
    <source>
        <dbReference type="Proteomes" id="UP000612893"/>
    </source>
</evidence>
<keyword evidence="3" id="KW-1185">Reference proteome</keyword>
<keyword evidence="1" id="KW-0812">Transmembrane</keyword>
<organism evidence="2 3">
    <name type="scientific">Candidatus Nephthysia bennettiae</name>
    <dbReference type="NCBI Taxonomy" id="3127016"/>
    <lineage>
        <taxon>Bacteria</taxon>
        <taxon>Bacillati</taxon>
        <taxon>Candidatus Dormiibacterota</taxon>
        <taxon>Candidatus Dormibacteria</taxon>
        <taxon>Candidatus Dormibacterales</taxon>
        <taxon>Candidatus Dormibacteraceae</taxon>
        <taxon>Candidatus Nephthysia</taxon>
    </lineage>
</organism>
<comment type="caution">
    <text evidence="2">The sequence shown here is derived from an EMBL/GenBank/DDBJ whole genome shotgun (WGS) entry which is preliminary data.</text>
</comment>
<proteinExistence type="predicted"/>
<protein>
    <submittedName>
        <fullName evidence="2">Uncharacterized protein</fullName>
    </submittedName>
</protein>
<dbReference type="RefSeq" id="WP_338204119.1">
    <property type="nucleotide sequence ID" value="NZ_JAEKNR010000198.1"/>
</dbReference>
<gene>
    <name evidence="2" type="ORF">JF922_19980</name>
</gene>
<accession>A0A934K8N4</accession>